<dbReference type="AlphaFoldDB" id="A0A1I8FB95"/>
<feature type="region of interest" description="Disordered" evidence="1">
    <location>
        <begin position="546"/>
        <end position="570"/>
    </location>
</feature>
<evidence type="ECO:0000313" key="2">
    <source>
        <dbReference type="Proteomes" id="UP000095280"/>
    </source>
</evidence>
<dbReference type="GO" id="GO:0098793">
    <property type="term" value="C:presynapse"/>
    <property type="evidence" value="ECO:0007669"/>
    <property type="project" value="GOC"/>
</dbReference>
<dbReference type="GO" id="GO:0048488">
    <property type="term" value="P:synaptic vesicle endocytosis"/>
    <property type="evidence" value="ECO:0007669"/>
    <property type="project" value="TreeGrafter"/>
</dbReference>
<dbReference type="InterPro" id="IPR033616">
    <property type="entry name" value="BLTP1"/>
</dbReference>
<dbReference type="Proteomes" id="UP000095280">
    <property type="component" value="Unplaced"/>
</dbReference>
<dbReference type="PANTHER" id="PTHR31640">
    <property type="entry name" value="TRANSMEMBRANE PROTEIN KIAA1109"/>
    <property type="match status" value="1"/>
</dbReference>
<sequence>MFYGPWADRRARPVAAVRAGAKQIATRQPTDPLRRRLAVRFGVRANLAFHEIQGTCRATRATSCRLCPTCLSTVLSFELNKQYDETRLQLCGCLLPVVRGHAMFSHKDLPIDCETLEYAWLIELRLTLPQLAGLIQGVQAFVFSALDSENELQAASKDRVCVHGQTTSACSRHKRTDSRPSCFHEEQLKYKNCLRLSVDQLNLCLVESGTCLSVQLDPIRLSNCNLHSEKTRRRLFGPAAHAIRIGPIVVNAGLALGQPDLHAIQDAFLRLHDRRFTRLWFLWPTKELPATGPPLRFSQRIAAASAVAPSLATIWAARDSIRIIWALLRIDLYRSLLIDDGRNSGVAQSILVPSQFYYQAHSGALCRLRIRPFNSAKARGACSNGSAVLAATANVSVQLRQSRHIRPEQQLLALVAVGARRQVNSETAIWTLCDAPRSIGSRLTIHCRVGLLQLWLALHADYTPAFRRQSAIANFAAGMPRPTSLFSRVSTVTTASYNGSEVAAAGAAAPRRGIASGGGEDASGRGSVSSFYTAAIQLVRQSAGKSRRSCRDNFGQQQQHSMSADVDGEDDTTTLMPTTLIGAGHSAILTSTSGVAAASQRRLMTIAMLAMPARGWRARRRRQARGGGRSSSGRRSRTDSLCGHSSDEDADYDEGGVWRRRLR</sequence>
<dbReference type="WBParaSite" id="maker-unitig_27722-snap-gene-0.2-mRNA-1">
    <property type="protein sequence ID" value="maker-unitig_27722-snap-gene-0.2-mRNA-1"/>
    <property type="gene ID" value="maker-unitig_27722-snap-gene-0.2"/>
</dbReference>
<evidence type="ECO:0000313" key="3">
    <source>
        <dbReference type="WBParaSite" id="maker-unitig_27722-snap-gene-0.2-mRNA-1"/>
    </source>
</evidence>
<dbReference type="PANTHER" id="PTHR31640:SF1">
    <property type="entry name" value="BRIDGE-LIKE LIPID TRANSFER PROTEIN FAMILY MEMBER 1"/>
    <property type="match status" value="1"/>
</dbReference>
<accession>A0A1I8FB95</accession>
<protein>
    <submittedName>
        <fullName evidence="3">Bridge-like lipid transfer protein family member 1 N-terminal domain-containing protein</fullName>
    </submittedName>
</protein>
<organism evidence="2 3">
    <name type="scientific">Macrostomum lignano</name>
    <dbReference type="NCBI Taxonomy" id="282301"/>
    <lineage>
        <taxon>Eukaryota</taxon>
        <taxon>Metazoa</taxon>
        <taxon>Spiralia</taxon>
        <taxon>Lophotrochozoa</taxon>
        <taxon>Platyhelminthes</taxon>
        <taxon>Rhabditophora</taxon>
        <taxon>Macrostomorpha</taxon>
        <taxon>Macrostomida</taxon>
        <taxon>Macrostomidae</taxon>
        <taxon>Macrostomum</taxon>
    </lineage>
</organism>
<name>A0A1I8FB95_9PLAT</name>
<proteinExistence type="predicted"/>
<evidence type="ECO:0000256" key="1">
    <source>
        <dbReference type="SAM" id="MobiDB-lite"/>
    </source>
</evidence>
<keyword evidence="2" id="KW-1185">Reference proteome</keyword>
<feature type="region of interest" description="Disordered" evidence="1">
    <location>
        <begin position="614"/>
        <end position="655"/>
    </location>
</feature>
<reference evidence="3" key="1">
    <citation type="submission" date="2016-11" db="UniProtKB">
        <authorList>
            <consortium name="WormBaseParasite"/>
        </authorList>
    </citation>
    <scope>IDENTIFICATION</scope>
</reference>